<dbReference type="EMBL" id="LBOK01000012">
    <property type="protein sequence ID" value="KKP36776.1"/>
    <property type="molecule type" value="Genomic_DNA"/>
</dbReference>
<dbReference type="PATRIC" id="fig|1618475.3.peg.182"/>
<evidence type="ECO:0000313" key="3">
    <source>
        <dbReference type="Proteomes" id="UP000034349"/>
    </source>
</evidence>
<dbReference type="Proteomes" id="UP000034349">
    <property type="component" value="Unassembled WGS sequence"/>
</dbReference>
<comment type="caution">
    <text evidence="2">The sequence shown here is derived from an EMBL/GenBank/DDBJ whole genome shotgun (WGS) entry which is preliminary data.</text>
</comment>
<accession>A0A0F9ZDE1</accession>
<dbReference type="PANTHER" id="PTHR47183">
    <property type="entry name" value="GLUCOSE-1-PHOSPHATE CYTIDYLYLTRANSFERASE-RELATED"/>
    <property type="match status" value="1"/>
</dbReference>
<protein>
    <submittedName>
        <fullName evidence="2">Glucose-1-phosphate cytidylyltransferase</fullName>
    </submittedName>
</protein>
<dbReference type="InterPro" id="IPR029044">
    <property type="entry name" value="Nucleotide-diphossugar_trans"/>
</dbReference>
<dbReference type="GO" id="GO:0047343">
    <property type="term" value="F:glucose-1-phosphate cytidylyltransferase activity"/>
    <property type="evidence" value="ECO:0007669"/>
    <property type="project" value="InterPro"/>
</dbReference>
<evidence type="ECO:0000313" key="2">
    <source>
        <dbReference type="EMBL" id="KKP36776.1"/>
    </source>
</evidence>
<dbReference type="InterPro" id="IPR005835">
    <property type="entry name" value="NTP_transferase_dom"/>
</dbReference>
<dbReference type="SUPFAM" id="SSF53448">
    <property type="entry name" value="Nucleotide-diphospho-sugar transferases"/>
    <property type="match status" value="1"/>
</dbReference>
<feature type="domain" description="Nucleotidyl transferase" evidence="1">
    <location>
        <begin position="2"/>
        <end position="218"/>
    </location>
</feature>
<dbReference type="Pfam" id="PF00483">
    <property type="entry name" value="NTP_transferase"/>
    <property type="match status" value="1"/>
</dbReference>
<reference evidence="2 3" key="1">
    <citation type="journal article" date="2015" name="Nature">
        <title>rRNA introns, odd ribosomes, and small enigmatic genomes across a large radiation of phyla.</title>
        <authorList>
            <person name="Brown C.T."/>
            <person name="Hug L.A."/>
            <person name="Thomas B.C."/>
            <person name="Sharon I."/>
            <person name="Castelle C.J."/>
            <person name="Singh A."/>
            <person name="Wilkins M.J."/>
            <person name="Williams K.H."/>
            <person name="Banfield J.F."/>
        </authorList>
    </citation>
    <scope>NUCLEOTIDE SEQUENCE [LARGE SCALE GENOMIC DNA]</scope>
</reference>
<keyword evidence="2" id="KW-0808">Transferase</keyword>
<evidence type="ECO:0000259" key="1">
    <source>
        <dbReference type="Pfam" id="PF00483"/>
    </source>
</evidence>
<sequence length="259" mass="30305">MKVIILCGGTGTRLKEETEYKPKPMVYVGNKPVLWHIMKIYASYGFNEFVFALGYKADYIKDFFLNQKAFTSDFSLETRNHKTKFYLDDRQDVDNFKITFVDTGVDTLPGERILRCQKYIPEKDKYFMVTYGDGVTDLDIDALVKFHKKQKTIGTITLVHPRSKFGLVKINNKNLVNDFIEKPVLSDWVNGGYMVFDKRVFNYLKPGETEHPALKKLGKERQLSANKHDGFWFCMDTYKEVEDLNKMWKAGKAPWKIWK</sequence>
<proteinExistence type="predicted"/>
<keyword evidence="2" id="KW-0548">Nucleotidyltransferase</keyword>
<dbReference type="AlphaFoldDB" id="A0A0F9ZDE1"/>
<dbReference type="InterPro" id="IPR013446">
    <property type="entry name" value="G1P_cyt_trans-like"/>
</dbReference>
<gene>
    <name evidence="2" type="ORF">UR23_C0012G0002</name>
</gene>
<dbReference type="PANTHER" id="PTHR47183:SF3">
    <property type="entry name" value="TRANSFERASE"/>
    <property type="match status" value="1"/>
</dbReference>
<dbReference type="Gene3D" id="3.90.550.10">
    <property type="entry name" value="Spore Coat Polysaccharide Biosynthesis Protein SpsA, Chain A"/>
    <property type="match status" value="1"/>
</dbReference>
<name>A0A0F9ZDE1_9BACT</name>
<organism evidence="2 3">
    <name type="scientific">Candidatus Roizmanbacteria bacterium GW2011_GWA2_32_13</name>
    <dbReference type="NCBI Taxonomy" id="1618475"/>
    <lineage>
        <taxon>Bacteria</taxon>
        <taxon>Candidatus Roizmaniibacteriota</taxon>
    </lineage>
</organism>